<dbReference type="InterPro" id="IPR002554">
    <property type="entry name" value="PP2A_B56"/>
</dbReference>
<sequence>MKGLLKQFKNNVRFPTKDGGGGGSDSTKGGTGGSTSTSTATGNGRPGGNGAAWGADPPPGGAGDANGGGGGVRVGGAGQLEALSGGGGAGAAGGGGGMPPPPPKGTAGMKGPVGAQLQGGIVAPSSSTPTLINGVEDTPVADPELPRRASTALSRRSTSFESSRSSDIAFIRSEFMKELPLLRDTSQHQREALFQQKLKLCTVVFDMTDPMENSRDKEVKRCTLLELVEYINSTHGQQPDDCDPDKDEPLLEEAWPHLQVVYEFLVRFVVSSEVDAKQAKQYVDQAMCLQLVDLFDSEDPRERDYLKTILHRVYGKFMMHRAFIRRAVGNAFLRFVYECPRHNGIGELLEILGSIVNGFATPLKKEHVDFLQVCLLPLHTPTMVNIYHQQLSYCVVQYVEKEADTATHILKSLIRFWPWRSSSKQVIFINELEEVLELLAGPDQIAEVEDQLFNLLARLISSEHFQVAERALFLWNNEHLVTAGVLSMQYPSPLLPVIYGPLRERSTRHWNTTVEGLAHNVLRMYNDQDAAAFERCHQQHVAEEEERGRRRAKADAHWALLEELAQLKAGE</sequence>
<dbReference type="PANTHER" id="PTHR10257:SF3">
    <property type="entry name" value="SERINE_THREONINE-PROTEIN PHOSPHATASE 2A 56 KDA REGULATORY SUBUNIT GAMMA ISOFORM"/>
    <property type="match status" value="1"/>
</dbReference>
<dbReference type="GO" id="GO:0000159">
    <property type="term" value="C:protein phosphatase type 2A complex"/>
    <property type="evidence" value="ECO:0007669"/>
    <property type="project" value="InterPro"/>
</dbReference>
<dbReference type="GO" id="GO:0019888">
    <property type="term" value="F:protein phosphatase regulator activity"/>
    <property type="evidence" value="ECO:0007669"/>
    <property type="project" value="InterPro"/>
</dbReference>
<dbReference type="InParanoid" id="D7FWJ6"/>
<dbReference type="Pfam" id="PF01603">
    <property type="entry name" value="B56"/>
    <property type="match status" value="2"/>
</dbReference>
<dbReference type="GO" id="GO:0007165">
    <property type="term" value="P:signal transduction"/>
    <property type="evidence" value="ECO:0007669"/>
    <property type="project" value="InterPro"/>
</dbReference>
<dbReference type="SUPFAM" id="SSF48371">
    <property type="entry name" value="ARM repeat"/>
    <property type="match status" value="1"/>
</dbReference>
<dbReference type="STRING" id="2880.D7FWJ6"/>
<dbReference type="eggNOG" id="KOG2085">
    <property type="taxonomic scope" value="Eukaryota"/>
</dbReference>
<dbReference type="AlphaFoldDB" id="D7FWJ6"/>
<dbReference type="InterPro" id="IPR016024">
    <property type="entry name" value="ARM-type_fold"/>
</dbReference>
<proteinExistence type="predicted"/>
<organism evidence="2 3">
    <name type="scientific">Ectocarpus siliculosus</name>
    <name type="common">Brown alga</name>
    <name type="synonym">Conferva siliculosa</name>
    <dbReference type="NCBI Taxonomy" id="2880"/>
    <lineage>
        <taxon>Eukaryota</taxon>
        <taxon>Sar</taxon>
        <taxon>Stramenopiles</taxon>
        <taxon>Ochrophyta</taxon>
        <taxon>PX clade</taxon>
        <taxon>Phaeophyceae</taxon>
        <taxon>Ectocarpales</taxon>
        <taxon>Ectocarpaceae</taxon>
        <taxon>Ectocarpus</taxon>
    </lineage>
</organism>
<dbReference type="InterPro" id="IPR011989">
    <property type="entry name" value="ARM-like"/>
</dbReference>
<reference evidence="2 3" key="1">
    <citation type="journal article" date="2010" name="Nature">
        <title>The Ectocarpus genome and the independent evolution of multicellularity in brown algae.</title>
        <authorList>
            <person name="Cock J.M."/>
            <person name="Sterck L."/>
            <person name="Rouze P."/>
            <person name="Scornet D."/>
            <person name="Allen A.E."/>
            <person name="Amoutzias G."/>
            <person name="Anthouard V."/>
            <person name="Artiguenave F."/>
            <person name="Aury J.M."/>
            <person name="Badger J.H."/>
            <person name="Beszteri B."/>
            <person name="Billiau K."/>
            <person name="Bonnet E."/>
            <person name="Bothwell J.H."/>
            <person name="Bowler C."/>
            <person name="Boyen C."/>
            <person name="Brownlee C."/>
            <person name="Carrano C.J."/>
            <person name="Charrier B."/>
            <person name="Cho G.Y."/>
            <person name="Coelho S.M."/>
            <person name="Collen J."/>
            <person name="Corre E."/>
            <person name="Da Silva C."/>
            <person name="Delage L."/>
            <person name="Delaroque N."/>
            <person name="Dittami S.M."/>
            <person name="Doulbeau S."/>
            <person name="Elias M."/>
            <person name="Farnham G."/>
            <person name="Gachon C.M."/>
            <person name="Gschloessl B."/>
            <person name="Heesch S."/>
            <person name="Jabbari K."/>
            <person name="Jubin C."/>
            <person name="Kawai H."/>
            <person name="Kimura K."/>
            <person name="Kloareg B."/>
            <person name="Kupper F.C."/>
            <person name="Lang D."/>
            <person name="Le Bail A."/>
            <person name="Leblanc C."/>
            <person name="Lerouge P."/>
            <person name="Lohr M."/>
            <person name="Lopez P.J."/>
            <person name="Martens C."/>
            <person name="Maumus F."/>
            <person name="Michel G."/>
            <person name="Miranda-Saavedra D."/>
            <person name="Morales J."/>
            <person name="Moreau H."/>
            <person name="Motomura T."/>
            <person name="Nagasato C."/>
            <person name="Napoli C.A."/>
            <person name="Nelson D.R."/>
            <person name="Nyvall-Collen P."/>
            <person name="Peters A.F."/>
            <person name="Pommier C."/>
            <person name="Potin P."/>
            <person name="Poulain J."/>
            <person name="Quesneville H."/>
            <person name="Read B."/>
            <person name="Rensing S.A."/>
            <person name="Ritter A."/>
            <person name="Rousvoal S."/>
            <person name="Samanta M."/>
            <person name="Samson G."/>
            <person name="Schroeder D.C."/>
            <person name="Segurens B."/>
            <person name="Strittmatter M."/>
            <person name="Tonon T."/>
            <person name="Tregear J.W."/>
            <person name="Valentin K."/>
            <person name="von Dassow P."/>
            <person name="Yamagishi T."/>
            <person name="Van de Peer Y."/>
            <person name="Wincker P."/>
        </authorList>
    </citation>
    <scope>NUCLEOTIDE SEQUENCE [LARGE SCALE GENOMIC DNA]</scope>
    <source>
        <strain evidence="3">Ec32 / CCAP1310/4</strain>
    </source>
</reference>
<evidence type="ECO:0000256" key="1">
    <source>
        <dbReference type="SAM" id="MobiDB-lite"/>
    </source>
</evidence>
<dbReference type="OrthoDB" id="10264446at2759"/>
<evidence type="ECO:0000313" key="3">
    <source>
        <dbReference type="Proteomes" id="UP000002630"/>
    </source>
</evidence>
<feature type="compositionally biased region" description="Gly residues" evidence="1">
    <location>
        <begin position="18"/>
        <end position="33"/>
    </location>
</feature>
<evidence type="ECO:0000313" key="2">
    <source>
        <dbReference type="EMBL" id="CBJ32084.1"/>
    </source>
</evidence>
<dbReference type="Proteomes" id="UP000002630">
    <property type="component" value="Unassembled WGS sequence"/>
</dbReference>
<feature type="region of interest" description="Disordered" evidence="1">
    <location>
        <begin position="1"/>
        <end position="159"/>
    </location>
</feature>
<accession>D7FWJ6</accession>
<feature type="compositionally biased region" description="Gly residues" evidence="1">
    <location>
        <begin position="61"/>
        <end position="97"/>
    </location>
</feature>
<feature type="compositionally biased region" description="Low complexity" evidence="1">
    <location>
        <begin position="148"/>
        <end position="159"/>
    </location>
</feature>
<dbReference type="PANTHER" id="PTHR10257">
    <property type="entry name" value="SERINE/THREONINE PROTEIN PHOSPHATASE 2A PP2A REGULATORY SUBUNIT B"/>
    <property type="match status" value="1"/>
</dbReference>
<name>D7FWJ6_ECTSI</name>
<dbReference type="Gene3D" id="1.25.10.10">
    <property type="entry name" value="Leucine-rich Repeat Variant"/>
    <property type="match status" value="1"/>
</dbReference>
<keyword evidence="3" id="KW-1185">Reference proteome</keyword>
<protein>
    <submittedName>
        <fullName evidence="2">Serine/threonine protein phosphatase 2A 57 kDa regulatory subunit B\' beta isoform</fullName>
    </submittedName>
</protein>
<gene>
    <name evidence="2" type="ORF">Esi_0307_0002</name>
</gene>
<dbReference type="EMBL" id="FN649760">
    <property type="protein sequence ID" value="CBJ32084.1"/>
    <property type="molecule type" value="Genomic_DNA"/>
</dbReference>